<evidence type="ECO:0000256" key="7">
    <source>
        <dbReference type="RuleBase" id="RU363032"/>
    </source>
</evidence>
<keyword evidence="12" id="KW-1185">Reference proteome</keyword>
<dbReference type="PROSITE" id="PS50928">
    <property type="entry name" value="ABC_TM1"/>
    <property type="match status" value="1"/>
</dbReference>
<dbReference type="Proteomes" id="UP000680670">
    <property type="component" value="Unassembled WGS sequence"/>
</dbReference>
<keyword evidence="5 7" id="KW-1133">Transmembrane helix</keyword>
<dbReference type="PANTHER" id="PTHR43163">
    <property type="entry name" value="DIPEPTIDE TRANSPORT SYSTEM PERMEASE PROTEIN DPPB-RELATED"/>
    <property type="match status" value="1"/>
</dbReference>
<feature type="domain" description="ABC transmembrane type-1" evidence="8">
    <location>
        <begin position="95"/>
        <end position="304"/>
    </location>
</feature>
<feature type="transmembrane region" description="Helical" evidence="7">
    <location>
        <begin position="177"/>
        <end position="197"/>
    </location>
</feature>
<dbReference type="AlphaFoldDB" id="A0A429X1W4"/>
<comment type="caution">
    <text evidence="10">The sequence shown here is derived from an EMBL/GenBank/DDBJ whole genome shotgun (WGS) entry which is preliminary data.</text>
</comment>
<dbReference type="Gene3D" id="1.10.3720.10">
    <property type="entry name" value="MetI-like"/>
    <property type="match status" value="1"/>
</dbReference>
<sequence>MRIYIAQRLLSLIPVMLVVAIVVFFLIHLTPGDPASIILGPEALPEDIKALQAELGLDLPIYQQFLNWFSGILVGDLGDSLYLDMPVLTAFASHLGPTLSLAILAQLISIIIAIPFGIMAATKRGTAVDQFFMVFALLGISIPSFLLGLLLILLFAVELHWLPAAGYQPLSAGLWNHLRFLILPAITLGAIQAALIARMTRSSMLDILSMNYIKTAHAKGLKERVIIYKHAFRNALIPILTVVGQAFGTLVAGAVVTEVVFNIPGIGQLIVNAIQRRDYVLIQGTVLLIAATYVFINLLVDLLYGVVDPRVRLNKK</sequence>
<evidence type="ECO:0000256" key="6">
    <source>
        <dbReference type="ARBA" id="ARBA00023136"/>
    </source>
</evidence>
<evidence type="ECO:0000313" key="11">
    <source>
        <dbReference type="Proteomes" id="UP000287296"/>
    </source>
</evidence>
<dbReference type="Proteomes" id="UP000287296">
    <property type="component" value="Unassembled WGS sequence"/>
</dbReference>
<keyword evidence="4 7" id="KW-0812">Transmembrane</keyword>
<evidence type="ECO:0000313" key="12">
    <source>
        <dbReference type="Proteomes" id="UP000680670"/>
    </source>
</evidence>
<organism evidence="10 11">
    <name type="scientific">Siminovitchia terrae</name>
    <name type="common">Bacillus terrae</name>
    <dbReference type="NCBI Taxonomy" id="1914933"/>
    <lineage>
        <taxon>Bacteria</taxon>
        <taxon>Bacillati</taxon>
        <taxon>Bacillota</taxon>
        <taxon>Bacilli</taxon>
        <taxon>Bacillales</taxon>
        <taxon>Bacillaceae</taxon>
        <taxon>Siminovitchia</taxon>
    </lineage>
</organism>
<dbReference type="Pfam" id="PF00528">
    <property type="entry name" value="BPD_transp_1"/>
    <property type="match status" value="1"/>
</dbReference>
<feature type="transmembrane region" description="Helical" evidence="7">
    <location>
        <begin position="131"/>
        <end position="157"/>
    </location>
</feature>
<keyword evidence="3" id="KW-1003">Cell membrane</keyword>
<dbReference type="CDD" id="cd06261">
    <property type="entry name" value="TM_PBP2"/>
    <property type="match status" value="1"/>
</dbReference>
<dbReference type="InterPro" id="IPR035906">
    <property type="entry name" value="MetI-like_sf"/>
</dbReference>
<dbReference type="Pfam" id="PF19300">
    <property type="entry name" value="BPD_transp_1_N"/>
    <property type="match status" value="1"/>
</dbReference>
<name>A0A429X1W4_SIMTE</name>
<evidence type="ECO:0000259" key="8">
    <source>
        <dbReference type="PROSITE" id="PS50928"/>
    </source>
</evidence>
<dbReference type="OrthoDB" id="9773683at2"/>
<dbReference type="GO" id="GO:0005886">
    <property type="term" value="C:plasma membrane"/>
    <property type="evidence" value="ECO:0007669"/>
    <property type="project" value="UniProtKB-SubCell"/>
</dbReference>
<dbReference type="InterPro" id="IPR045621">
    <property type="entry name" value="BPD_transp_1_N"/>
</dbReference>
<dbReference type="EMBL" id="BORJ01000003">
    <property type="protein sequence ID" value="GIN95582.1"/>
    <property type="molecule type" value="Genomic_DNA"/>
</dbReference>
<dbReference type="InterPro" id="IPR000515">
    <property type="entry name" value="MetI-like"/>
</dbReference>
<comment type="subcellular location">
    <subcellularLocation>
        <location evidence="1 7">Cell membrane</location>
        <topology evidence="1 7">Multi-pass membrane protein</topology>
    </subcellularLocation>
</comment>
<dbReference type="SUPFAM" id="SSF161098">
    <property type="entry name" value="MetI-like"/>
    <property type="match status" value="1"/>
</dbReference>
<feature type="transmembrane region" description="Helical" evidence="7">
    <location>
        <begin position="9"/>
        <end position="29"/>
    </location>
</feature>
<feature type="transmembrane region" description="Helical" evidence="7">
    <location>
        <begin position="281"/>
        <end position="307"/>
    </location>
</feature>
<reference evidence="9 12" key="2">
    <citation type="submission" date="2021-03" db="EMBL/GenBank/DDBJ databases">
        <title>Antimicrobial resistance genes in bacteria isolated from Japanese honey, and their potential for conferring macrolide and lincosamide resistance in the American foulbrood pathogen Paenibacillus larvae.</title>
        <authorList>
            <person name="Okamoto M."/>
            <person name="Kumagai M."/>
            <person name="Kanamori H."/>
            <person name="Takamatsu D."/>
        </authorList>
    </citation>
    <scope>NUCLEOTIDE SEQUENCE [LARGE SCALE GENOMIC DNA]</scope>
    <source>
        <strain evidence="9 12">J6TS1</strain>
    </source>
</reference>
<evidence type="ECO:0000313" key="9">
    <source>
        <dbReference type="EMBL" id="GIN95582.1"/>
    </source>
</evidence>
<dbReference type="GO" id="GO:0071916">
    <property type="term" value="F:dipeptide transmembrane transporter activity"/>
    <property type="evidence" value="ECO:0007669"/>
    <property type="project" value="TreeGrafter"/>
</dbReference>
<keyword evidence="6 7" id="KW-0472">Membrane</keyword>
<accession>A0A429X1W4</accession>
<dbReference type="RefSeq" id="WP_120118379.1">
    <property type="nucleotide sequence ID" value="NZ_BORI01000025.1"/>
</dbReference>
<feature type="transmembrane region" description="Helical" evidence="7">
    <location>
        <begin position="99"/>
        <end position="119"/>
    </location>
</feature>
<keyword evidence="2 7" id="KW-0813">Transport</keyword>
<evidence type="ECO:0000256" key="2">
    <source>
        <dbReference type="ARBA" id="ARBA00022448"/>
    </source>
</evidence>
<proteinExistence type="inferred from homology"/>
<protein>
    <submittedName>
        <fullName evidence="10">ABC transporter permease</fullName>
    </submittedName>
    <submittedName>
        <fullName evidence="9">Peptide ABC transporter</fullName>
    </submittedName>
</protein>
<evidence type="ECO:0000313" key="10">
    <source>
        <dbReference type="EMBL" id="RST57489.1"/>
    </source>
</evidence>
<reference evidence="10 11" key="1">
    <citation type="submission" date="2018-12" db="EMBL/GenBank/DDBJ databases">
        <authorList>
            <person name="Sun L."/>
            <person name="Chen Z."/>
        </authorList>
    </citation>
    <scope>NUCLEOTIDE SEQUENCE [LARGE SCALE GENOMIC DNA]</scope>
    <source>
        <strain evidence="10 11">LMG 29736</strain>
    </source>
</reference>
<dbReference type="PANTHER" id="PTHR43163:SF6">
    <property type="entry name" value="DIPEPTIDE TRANSPORT SYSTEM PERMEASE PROTEIN DPPB-RELATED"/>
    <property type="match status" value="1"/>
</dbReference>
<evidence type="ECO:0000256" key="3">
    <source>
        <dbReference type="ARBA" id="ARBA00022475"/>
    </source>
</evidence>
<comment type="similarity">
    <text evidence="7">Belongs to the binding-protein-dependent transport system permease family.</text>
</comment>
<gene>
    <name evidence="10" type="ORF">D5F11_022465</name>
    <name evidence="9" type="ORF">J6TS1_14520</name>
</gene>
<evidence type="ECO:0000256" key="4">
    <source>
        <dbReference type="ARBA" id="ARBA00022692"/>
    </source>
</evidence>
<evidence type="ECO:0000256" key="1">
    <source>
        <dbReference type="ARBA" id="ARBA00004651"/>
    </source>
</evidence>
<feature type="transmembrane region" description="Helical" evidence="7">
    <location>
        <begin position="236"/>
        <end position="261"/>
    </location>
</feature>
<dbReference type="EMBL" id="QYTW02000033">
    <property type="protein sequence ID" value="RST57489.1"/>
    <property type="molecule type" value="Genomic_DNA"/>
</dbReference>
<evidence type="ECO:0000256" key="5">
    <source>
        <dbReference type="ARBA" id="ARBA00022989"/>
    </source>
</evidence>